<proteinExistence type="inferred from homology"/>
<comment type="subunit">
    <text evidence="5">NDH-1 is composed of 14 different subunits. Subunits NuoA, H, J, K, L, M, N constitute the membrane sector of the complex.</text>
</comment>
<keyword evidence="5" id="KW-1003">Cell membrane</keyword>
<dbReference type="InterPro" id="IPR001694">
    <property type="entry name" value="NADH_UbQ_OxRdtase_su1/FPO"/>
</dbReference>
<gene>
    <name evidence="5 7" type="primary">nuoH</name>
    <name evidence="7" type="ordered locus">ANT_08360</name>
</gene>
<dbReference type="KEGG" id="atm:ANT_08360"/>
<dbReference type="GO" id="GO:0005886">
    <property type="term" value="C:plasma membrane"/>
    <property type="evidence" value="ECO:0007669"/>
    <property type="project" value="UniProtKB-SubCell"/>
</dbReference>
<evidence type="ECO:0000256" key="5">
    <source>
        <dbReference type="HAMAP-Rule" id="MF_01350"/>
    </source>
</evidence>
<evidence type="ECO:0000256" key="1">
    <source>
        <dbReference type="ARBA" id="ARBA00004141"/>
    </source>
</evidence>
<feature type="transmembrane region" description="Helical" evidence="5">
    <location>
        <begin position="278"/>
        <end position="298"/>
    </location>
</feature>
<protein>
    <recommendedName>
        <fullName evidence="5">NADH-quinone oxidoreductase subunit H</fullName>
        <ecNumber evidence="5">7.1.1.-</ecNumber>
    </recommendedName>
    <alternativeName>
        <fullName evidence="5">NADH dehydrogenase I subunit H</fullName>
    </alternativeName>
    <alternativeName>
        <fullName evidence="5">NDH-1 subunit H</fullName>
    </alternativeName>
</protein>
<dbReference type="PROSITE" id="PS00668">
    <property type="entry name" value="COMPLEX1_ND1_2"/>
    <property type="match status" value="1"/>
</dbReference>
<keyword evidence="3 5" id="KW-1133">Transmembrane helix</keyword>
<dbReference type="HAMAP" id="MF_01350">
    <property type="entry name" value="NDH1_NuoH"/>
    <property type="match status" value="1"/>
</dbReference>
<dbReference type="EMBL" id="AP012029">
    <property type="protein sequence ID" value="BAJ62870.1"/>
    <property type="molecule type" value="Genomic_DNA"/>
</dbReference>
<dbReference type="InterPro" id="IPR018086">
    <property type="entry name" value="NADH_UbQ_OxRdtase_su1_CS"/>
</dbReference>
<feature type="transmembrane region" description="Helical" evidence="5">
    <location>
        <begin position="119"/>
        <end position="141"/>
    </location>
</feature>
<feature type="transmembrane region" description="Helical" evidence="5">
    <location>
        <begin position="246"/>
        <end position="266"/>
    </location>
</feature>
<evidence type="ECO:0000256" key="3">
    <source>
        <dbReference type="ARBA" id="ARBA00022989"/>
    </source>
</evidence>
<dbReference type="RefSeq" id="WP_013559262.1">
    <property type="nucleotide sequence ID" value="NC_014960.1"/>
</dbReference>
<dbReference type="PROSITE" id="PS00667">
    <property type="entry name" value="COMPLEX1_ND1_1"/>
    <property type="match status" value="1"/>
</dbReference>
<evidence type="ECO:0000313" key="8">
    <source>
        <dbReference type="Proteomes" id="UP000008922"/>
    </source>
</evidence>
<dbReference type="STRING" id="926569.ANT_08360"/>
<comment type="catalytic activity">
    <reaction evidence="5">
        <text>a quinone + NADH + 5 H(+)(in) = a quinol + NAD(+) + 4 H(+)(out)</text>
        <dbReference type="Rhea" id="RHEA:57888"/>
        <dbReference type="ChEBI" id="CHEBI:15378"/>
        <dbReference type="ChEBI" id="CHEBI:24646"/>
        <dbReference type="ChEBI" id="CHEBI:57540"/>
        <dbReference type="ChEBI" id="CHEBI:57945"/>
        <dbReference type="ChEBI" id="CHEBI:132124"/>
    </reaction>
</comment>
<sequence length="337" mass="37240">MDGAMILEWVLKSAFILLFMTAGFAYTTLFERRMIAKFQARIGPNRAGPWGLLQPVADGLKLIFKEELIPAYADKVMFVLAPVITVIPSLIVTAVVPWGGVVDLFGRKVALYLADVNVGLLYIMAVTSISVYGITLAGWASNNKYATLGGLRSTAQMISYEIAMGFSFIVPVLLAGSLSLVDIVEAQKKIWFIFLQPGAAIILAITMYAEVNRAPFDMPEAEQELTAGYHSEYSGMKFALFFMAEYIKMIAVAMIFATLFLGGYHFPFVDQIPVIGPYLGPFVLLAKTIVLLFGFVWVRSTLPRIRYDRLMAFGWKVLFPLSLLSVLVTAVVVLLVK</sequence>
<name>E8N356_ANATU</name>
<accession>E8N356</accession>
<feature type="transmembrane region" description="Helical" evidence="5">
    <location>
        <begin position="190"/>
        <end position="209"/>
    </location>
</feature>
<evidence type="ECO:0000256" key="2">
    <source>
        <dbReference type="ARBA" id="ARBA00022692"/>
    </source>
</evidence>
<keyword evidence="2 5" id="KW-0812">Transmembrane</keyword>
<keyword evidence="8" id="KW-1185">Reference proteome</keyword>
<keyword evidence="4 5" id="KW-0472">Membrane</keyword>
<comment type="function">
    <text evidence="5">NDH-1 shuttles electrons from NADH, via FMN and iron-sulfur (Fe-S) centers, to quinones in the respiratory chain. The immediate electron acceptor for the enzyme in this species is believed to be ubiquinone. Couples the redox reaction to proton translocation (for every two electrons transferred, four hydrogen ions are translocated across the cytoplasmic membrane), and thus conserves the redox energy in a proton gradient. This subunit may bind ubiquinone.</text>
</comment>
<dbReference type="Pfam" id="PF00146">
    <property type="entry name" value="NADHdh"/>
    <property type="match status" value="1"/>
</dbReference>
<dbReference type="EC" id="7.1.1.-" evidence="5"/>
<feature type="transmembrane region" description="Helical" evidence="5">
    <location>
        <begin position="6"/>
        <end position="29"/>
    </location>
</feature>
<feature type="transmembrane region" description="Helical" evidence="5">
    <location>
        <begin position="162"/>
        <end position="184"/>
    </location>
</feature>
<evidence type="ECO:0000256" key="4">
    <source>
        <dbReference type="ARBA" id="ARBA00023136"/>
    </source>
</evidence>
<evidence type="ECO:0000256" key="6">
    <source>
        <dbReference type="RuleBase" id="RU000471"/>
    </source>
</evidence>
<keyword evidence="5 6" id="KW-0520">NAD</keyword>
<dbReference type="PANTHER" id="PTHR11432">
    <property type="entry name" value="NADH DEHYDROGENASE SUBUNIT 1"/>
    <property type="match status" value="1"/>
</dbReference>
<dbReference type="AlphaFoldDB" id="E8N356"/>
<comment type="subcellular location">
    <subcellularLocation>
        <location evidence="5 6">Cell membrane</location>
        <topology evidence="5 6">Multi-pass membrane protein</topology>
    </subcellularLocation>
    <subcellularLocation>
        <location evidence="1">Membrane</location>
        <topology evidence="1">Multi-pass membrane protein</topology>
    </subcellularLocation>
</comment>
<dbReference type="HOGENOM" id="CLU_015134_0_1_0"/>
<evidence type="ECO:0000313" key="7">
    <source>
        <dbReference type="EMBL" id="BAJ62870.1"/>
    </source>
</evidence>
<organism evidence="7 8">
    <name type="scientific">Anaerolinea thermophila (strain DSM 14523 / JCM 11388 / NBRC 100420 / UNI-1)</name>
    <dbReference type="NCBI Taxonomy" id="926569"/>
    <lineage>
        <taxon>Bacteria</taxon>
        <taxon>Bacillati</taxon>
        <taxon>Chloroflexota</taxon>
        <taxon>Anaerolineae</taxon>
        <taxon>Anaerolineales</taxon>
        <taxon>Anaerolineaceae</taxon>
        <taxon>Anaerolinea</taxon>
    </lineage>
</organism>
<keyword evidence="5" id="KW-1278">Translocase</keyword>
<keyword evidence="5" id="KW-0874">Quinone</keyword>
<feature type="transmembrane region" description="Helical" evidence="5">
    <location>
        <begin position="310"/>
        <end position="336"/>
    </location>
</feature>
<dbReference type="PANTHER" id="PTHR11432:SF3">
    <property type="entry name" value="NADH-UBIQUINONE OXIDOREDUCTASE CHAIN 1"/>
    <property type="match status" value="1"/>
</dbReference>
<reference evidence="7 8" key="1">
    <citation type="submission" date="2010-12" db="EMBL/GenBank/DDBJ databases">
        <title>Whole genome sequence of Anaerolinea thermophila UNI-1.</title>
        <authorList>
            <person name="Narita-Yamada S."/>
            <person name="Kishi E."/>
            <person name="Watanabe Y."/>
            <person name="Takasaki K."/>
            <person name="Ankai A."/>
            <person name="Oguchi A."/>
            <person name="Fukui S."/>
            <person name="Takahashi M."/>
            <person name="Yashiro I."/>
            <person name="Hosoyama A."/>
            <person name="Sekiguchi Y."/>
            <person name="Hanada S."/>
            <person name="Fujita N."/>
        </authorList>
    </citation>
    <scope>NUCLEOTIDE SEQUENCE [LARGE SCALE GENOMIC DNA]</scope>
    <source>
        <strain evidence="8">DSM 14523 / JCM 11388 / NBRC 100420 / UNI-1</strain>
    </source>
</reference>
<dbReference type="eggNOG" id="COG1005">
    <property type="taxonomic scope" value="Bacteria"/>
</dbReference>
<feature type="transmembrane region" description="Helical" evidence="5">
    <location>
        <begin position="76"/>
        <end position="99"/>
    </location>
</feature>
<dbReference type="OrthoDB" id="9803734at2"/>
<dbReference type="NCBIfam" id="NF004741">
    <property type="entry name" value="PRK06076.1-2"/>
    <property type="match status" value="1"/>
</dbReference>
<keyword evidence="5" id="KW-0830">Ubiquinone</keyword>
<dbReference type="Proteomes" id="UP000008922">
    <property type="component" value="Chromosome"/>
</dbReference>
<dbReference type="GO" id="GO:0048038">
    <property type="term" value="F:quinone binding"/>
    <property type="evidence" value="ECO:0007669"/>
    <property type="project" value="UniProtKB-KW"/>
</dbReference>
<dbReference type="InParanoid" id="E8N356"/>
<comment type="similarity">
    <text evidence="5 6">Belongs to the complex I subunit 1 family.</text>
</comment>
<dbReference type="GO" id="GO:0016655">
    <property type="term" value="F:oxidoreductase activity, acting on NAD(P)H, quinone or similar compound as acceptor"/>
    <property type="evidence" value="ECO:0007669"/>
    <property type="project" value="UniProtKB-UniRule"/>
</dbReference>
<keyword evidence="7" id="KW-0560">Oxidoreductase</keyword>
<dbReference type="GO" id="GO:0003954">
    <property type="term" value="F:NADH dehydrogenase activity"/>
    <property type="evidence" value="ECO:0007669"/>
    <property type="project" value="TreeGrafter"/>
</dbReference>
<dbReference type="GO" id="GO:0009060">
    <property type="term" value="P:aerobic respiration"/>
    <property type="evidence" value="ECO:0007669"/>
    <property type="project" value="TreeGrafter"/>
</dbReference>